<dbReference type="GO" id="GO:0008757">
    <property type="term" value="F:S-adenosylmethionine-dependent methyltransferase activity"/>
    <property type="evidence" value="ECO:0007669"/>
    <property type="project" value="InterPro"/>
</dbReference>
<dbReference type="Pfam" id="PF01739">
    <property type="entry name" value="CheR"/>
    <property type="match status" value="1"/>
</dbReference>
<proteinExistence type="predicted"/>
<dbReference type="SMART" id="SM00138">
    <property type="entry name" value="MeTrc"/>
    <property type="match status" value="1"/>
</dbReference>
<dbReference type="InterPro" id="IPR029063">
    <property type="entry name" value="SAM-dependent_MTases_sf"/>
</dbReference>
<reference evidence="2" key="1">
    <citation type="journal article" date="2014" name="Int. J. Syst. Evol. Microbiol.">
        <title>Complete genome sequence of Corynebacterium casei LMG S-19264T (=DSM 44701T), isolated from a smear-ripened cheese.</title>
        <authorList>
            <consortium name="US DOE Joint Genome Institute (JGI-PGF)"/>
            <person name="Walter F."/>
            <person name="Albersmeier A."/>
            <person name="Kalinowski J."/>
            <person name="Ruckert C."/>
        </authorList>
    </citation>
    <scope>NUCLEOTIDE SEQUENCE</scope>
    <source>
        <strain evidence="2">JCM 14265</strain>
    </source>
</reference>
<dbReference type="SUPFAM" id="SSF53335">
    <property type="entry name" value="S-adenosyl-L-methionine-dependent methyltransferases"/>
    <property type="match status" value="1"/>
</dbReference>
<dbReference type="PROSITE" id="PS50123">
    <property type="entry name" value="CHER"/>
    <property type="match status" value="1"/>
</dbReference>
<dbReference type="InterPro" id="IPR022642">
    <property type="entry name" value="CheR_C"/>
</dbReference>
<evidence type="ECO:0000313" key="2">
    <source>
        <dbReference type="EMBL" id="GAA0529811.1"/>
    </source>
</evidence>
<dbReference type="RefSeq" id="WP_343775355.1">
    <property type="nucleotide sequence ID" value="NZ_BAAADQ010000001.1"/>
</dbReference>
<gene>
    <name evidence="2" type="primary">cheR</name>
    <name evidence="3" type="ORF">ABNG02_02745</name>
    <name evidence="2" type="ORF">GCM10008994_00430</name>
</gene>
<dbReference type="AlphaFoldDB" id="A0AAV3SN46"/>
<accession>A0AAV3SN46</accession>
<dbReference type="EMBL" id="BAAADQ010000001">
    <property type="protein sequence ID" value="GAA0529811.1"/>
    <property type="molecule type" value="Genomic_DNA"/>
</dbReference>
<dbReference type="Proteomes" id="UP001567571">
    <property type="component" value="Unassembled WGS sequence"/>
</dbReference>
<organism evidence="2 4">
    <name type="scientific">Halorubrum ejinorense</name>
    <dbReference type="NCBI Taxonomy" id="425309"/>
    <lineage>
        <taxon>Archaea</taxon>
        <taxon>Methanobacteriati</taxon>
        <taxon>Methanobacteriota</taxon>
        <taxon>Stenosarchaea group</taxon>
        <taxon>Halobacteria</taxon>
        <taxon>Halobacteriales</taxon>
        <taxon>Haloferacaceae</taxon>
        <taxon>Halorubrum</taxon>
    </lineage>
</organism>
<dbReference type="PANTHER" id="PTHR24422">
    <property type="entry name" value="CHEMOTAXIS PROTEIN METHYLTRANSFERASE"/>
    <property type="match status" value="1"/>
</dbReference>
<reference evidence="2" key="2">
    <citation type="submission" date="2023-12" db="EMBL/GenBank/DDBJ databases">
        <authorList>
            <person name="Sun Q."/>
            <person name="Inoue M."/>
        </authorList>
    </citation>
    <scope>NUCLEOTIDE SEQUENCE</scope>
    <source>
        <strain evidence="2">JCM 14265</strain>
    </source>
</reference>
<comment type="caution">
    <text evidence="2">The sequence shown here is derived from an EMBL/GenBank/DDBJ whole genome shotgun (WGS) entry which is preliminary data.</text>
</comment>
<dbReference type="Gene3D" id="3.40.50.150">
    <property type="entry name" value="Vaccinia Virus protein VP39"/>
    <property type="match status" value="1"/>
</dbReference>
<feature type="domain" description="CheR-type methyltransferase" evidence="1">
    <location>
        <begin position="11"/>
        <end position="274"/>
    </location>
</feature>
<keyword evidence="5" id="KW-1185">Reference proteome</keyword>
<reference evidence="3 5" key="3">
    <citation type="submission" date="2024-06" db="EMBL/GenBank/DDBJ databases">
        <title>Halorubrum miltondacostae sp. nov., a potential PHA producer isolated from an inland solar saltern in Rio Maior, Portugal.</title>
        <authorList>
            <person name="Albuquerque L."/>
            <person name="Viver T."/>
            <person name="Barroso C."/>
            <person name="Claudino R."/>
            <person name="Galvan M."/>
            <person name="Simoes G."/>
            <person name="Lobo Da Cunha A."/>
            <person name="Egas C."/>
        </authorList>
    </citation>
    <scope>NUCLEOTIDE SEQUENCE [LARGE SCALE GENOMIC DNA]</scope>
    <source>
        <strain evidence="3 5">DSM 18646</strain>
    </source>
</reference>
<evidence type="ECO:0000313" key="3">
    <source>
        <dbReference type="EMBL" id="MEZ3166245.1"/>
    </source>
</evidence>
<evidence type="ECO:0000313" key="4">
    <source>
        <dbReference type="Proteomes" id="UP001501425"/>
    </source>
</evidence>
<evidence type="ECO:0000313" key="5">
    <source>
        <dbReference type="Proteomes" id="UP001567571"/>
    </source>
</evidence>
<name>A0AAV3SN46_9EURY</name>
<dbReference type="PANTHER" id="PTHR24422:SF10">
    <property type="entry name" value="CHEMOTAXIS PROTEIN METHYLTRANSFERASE 2"/>
    <property type="match status" value="1"/>
</dbReference>
<dbReference type="Proteomes" id="UP001501425">
    <property type="component" value="Unassembled WGS sequence"/>
</dbReference>
<dbReference type="InterPro" id="IPR050903">
    <property type="entry name" value="Bact_Chemotaxis_MeTrfase"/>
</dbReference>
<dbReference type="EMBL" id="JBEDNW010000001">
    <property type="protein sequence ID" value="MEZ3166245.1"/>
    <property type="molecule type" value="Genomic_DNA"/>
</dbReference>
<evidence type="ECO:0000259" key="1">
    <source>
        <dbReference type="PROSITE" id="PS50123"/>
    </source>
</evidence>
<dbReference type="PRINTS" id="PR00996">
    <property type="entry name" value="CHERMTFRASE"/>
</dbReference>
<dbReference type="InterPro" id="IPR000780">
    <property type="entry name" value="CheR_MeTrfase"/>
</dbReference>
<dbReference type="SUPFAM" id="SSF47757">
    <property type="entry name" value="Chemotaxis receptor methyltransferase CheR, N-terminal domain"/>
    <property type="match status" value="1"/>
</dbReference>
<sequence length="274" mass="31837">MSRSTDRNGEDAAFEGVLRQIDDTVAFEPGYYNESYLDRRITARMRRRDTESHAEYERILREDAEERQALMDALTINVTEFFRNPEMWDVLRDVLRERTANQRRVRVWSAPSADGREPYSVAMLACDDPEIDESRLEVLGSDISEEALDSARNGEYHTTRTTDIAEELEPLADPDRYVERDEDTFQVRPAVQRLVDFETHDLISDGARDPFDVVLCRNLLIYIDVDHKAALFDTLEASLAEDGVLVLGMTESVPPNRSDRYEPIDKRRRVFRRR</sequence>
<protein>
    <submittedName>
        <fullName evidence="2">Protein-glutamate O-methyltransferase CheR</fullName>
    </submittedName>
</protein>